<dbReference type="SUPFAM" id="SSF89372">
    <property type="entry name" value="Fucose-specific lectin"/>
    <property type="match status" value="2"/>
</dbReference>
<proteinExistence type="predicted"/>
<evidence type="ECO:0000256" key="1">
    <source>
        <dbReference type="SAM" id="MobiDB-lite"/>
    </source>
</evidence>
<name>A0ABD3BT21_9LAMI</name>
<protein>
    <submittedName>
        <fullName evidence="3">Uncharacterized protein</fullName>
    </submittedName>
</protein>
<gene>
    <name evidence="3" type="ORF">CASFOL_035285</name>
</gene>
<dbReference type="EMBL" id="JAVIJP010000066">
    <property type="protein sequence ID" value="KAL3620373.1"/>
    <property type="molecule type" value="Genomic_DNA"/>
</dbReference>
<keyword evidence="4" id="KW-1185">Reference proteome</keyword>
<feature type="chain" id="PRO_5044820323" evidence="2">
    <location>
        <begin position="24"/>
        <end position="946"/>
    </location>
</feature>
<evidence type="ECO:0000256" key="2">
    <source>
        <dbReference type="SAM" id="SignalP"/>
    </source>
</evidence>
<dbReference type="AlphaFoldDB" id="A0ABD3BT21"/>
<evidence type="ECO:0000313" key="3">
    <source>
        <dbReference type="EMBL" id="KAL3620373.1"/>
    </source>
</evidence>
<feature type="compositionally biased region" description="Basic and acidic residues" evidence="1">
    <location>
        <begin position="88"/>
        <end position="111"/>
    </location>
</feature>
<sequence>MSVISPILLFSVILLSASHTIISDCDSCYIDQYLKNKIGNQKFEQKNTRFWEFNEKSNTWVEAKLPYDLVSCINDNCTVVSTIQEPGKKVDHGDREMDGSDQRVNLEKKSDGDDDDDDDGAKQGKIISYPFLPVRKRISLTKMSENSIWVTGESGMIYERFWNGLQWVIAPHALPVHAGYAVSVFLVKQRILALSEAGHLYQMQLNENSQPVWVELILQFDKGTVKETVQLSSGVITNDREKLYFCTKDGLLLEVLEIDPPSWVNHGQPPGANVSTITDVSAIRPGLLFIVSSTGDLYEYDQTSKPPWKKHIHQQESTKDNTALASSRACGLHGLVGAHSMSLFFLTKGGELIERRLNQRKWKWVVHGNPKGHVLTSITCISQDKANENSNSLFVTTAAGFVFQFRIQQNRGNTQDQEIDENWVNHNHPPHARAARGIPGLQLQPGRIIFPLDDGRLAELHLSGLGGESLGPNAPTSTRRKALLKYVWSTIDAPESEGWNGEYCTEEHGPTNCMLGTKGETGETSVSRWRKDSRAQSSYLIPSTPDIGTSSGSQQDYYKHIEKLFSLRLIHEGKSFFLIMDNGEAFECLKNENAWIWLRHEHSTEMRGVVGKYNGSLFLVDENGSLFAKERSGDDLVWINCTSMRRGKAVIGGRPWDHLTEQKPRAQLDNALFFVSTNGELLRFNVALKKFKWKRCKNPPGTKIASIVDQEGFREHIVFVVGENGRLYQYNKVTDLWHEHYQSQHLVLSRSLGTAVRPTFFSPRGSIFMLSEDGGLVEYKWSSADGWNWIEHGQPGTNVTLVGAPGPCFGGTELFLIGSDGNVYRRYLDQGEWKWEDFGFPYIVHEVDGNEKQAMEKATNDESYDDGETEAGFEKVGDKLRGIDRNCNHKVSSTRPILFSEDSLIFQLQDGRLAEMSRMEDKRWIWSHTIATPMSLCTMNYWTSWE</sequence>
<feature type="region of interest" description="Disordered" evidence="1">
    <location>
        <begin position="88"/>
        <end position="124"/>
    </location>
</feature>
<evidence type="ECO:0000313" key="4">
    <source>
        <dbReference type="Proteomes" id="UP001632038"/>
    </source>
</evidence>
<keyword evidence="2" id="KW-0732">Signal</keyword>
<feature type="signal peptide" evidence="2">
    <location>
        <begin position="1"/>
        <end position="23"/>
    </location>
</feature>
<reference evidence="4" key="1">
    <citation type="journal article" date="2024" name="IScience">
        <title>Strigolactones Initiate the Formation of Haustorium-like Structures in Castilleja.</title>
        <authorList>
            <person name="Buerger M."/>
            <person name="Peterson D."/>
            <person name="Chory J."/>
        </authorList>
    </citation>
    <scope>NUCLEOTIDE SEQUENCE [LARGE SCALE GENOMIC DNA]</scope>
</reference>
<dbReference type="Proteomes" id="UP001632038">
    <property type="component" value="Unassembled WGS sequence"/>
</dbReference>
<dbReference type="PANTHER" id="PTHR36893">
    <property type="entry name" value="OS01G0275950 PROTEIN"/>
    <property type="match status" value="1"/>
</dbReference>
<accession>A0ABD3BT21</accession>
<dbReference type="Gene3D" id="2.120.10.70">
    <property type="entry name" value="Fucose-specific lectin"/>
    <property type="match status" value="2"/>
</dbReference>
<comment type="caution">
    <text evidence="3">The sequence shown here is derived from an EMBL/GenBank/DDBJ whole genome shotgun (WGS) entry which is preliminary data.</text>
</comment>
<dbReference type="PANTHER" id="PTHR36893:SF1">
    <property type="entry name" value="BULB-TYPE LECTIN DOMAIN-CONTAINING PROTEIN"/>
    <property type="match status" value="1"/>
</dbReference>
<organism evidence="3 4">
    <name type="scientific">Castilleja foliolosa</name>
    <dbReference type="NCBI Taxonomy" id="1961234"/>
    <lineage>
        <taxon>Eukaryota</taxon>
        <taxon>Viridiplantae</taxon>
        <taxon>Streptophyta</taxon>
        <taxon>Embryophyta</taxon>
        <taxon>Tracheophyta</taxon>
        <taxon>Spermatophyta</taxon>
        <taxon>Magnoliopsida</taxon>
        <taxon>eudicotyledons</taxon>
        <taxon>Gunneridae</taxon>
        <taxon>Pentapetalae</taxon>
        <taxon>asterids</taxon>
        <taxon>lamiids</taxon>
        <taxon>Lamiales</taxon>
        <taxon>Orobanchaceae</taxon>
        <taxon>Pedicularideae</taxon>
        <taxon>Castillejinae</taxon>
        <taxon>Castilleja</taxon>
    </lineage>
</organism>